<feature type="binding site" evidence="9">
    <location>
        <position position="472"/>
    </location>
    <ligand>
        <name>acetyl-CoA</name>
        <dbReference type="ChEBI" id="CHEBI:57288"/>
    </ligand>
</feature>
<feature type="domain" description="N-acetyltransferase" evidence="10">
    <location>
        <begin position="326"/>
        <end position="504"/>
    </location>
</feature>
<dbReference type="Gene3D" id="3.40.630.30">
    <property type="match status" value="1"/>
</dbReference>
<feature type="binding site" evidence="9">
    <location>
        <begin position="436"/>
        <end position="438"/>
    </location>
    <ligand>
        <name>acetyl-CoA</name>
        <dbReference type="ChEBI" id="CHEBI:57288"/>
    </ligand>
</feature>
<evidence type="ECO:0000313" key="12">
    <source>
        <dbReference type="Proteomes" id="UP000188541"/>
    </source>
</evidence>
<proteinExistence type="inferred from homology"/>
<comment type="function">
    <text evidence="9">Catalyzes the formation of N(4)-acetylcytidine (ac(4)C) at the wobble position of tRNA(Met), by using acetyl-CoA as an acetyl donor and ATP (or GTP).</text>
</comment>
<protein>
    <recommendedName>
        <fullName evidence="9">tRNA(Met) cytidine acetyltransferase TmcA</fullName>
        <ecNumber evidence="9">2.3.1.193</ecNumber>
    </recommendedName>
</protein>
<dbReference type="Gene3D" id="3.40.50.300">
    <property type="entry name" value="P-loop containing nucleotide triphosphate hydrolases"/>
    <property type="match status" value="1"/>
</dbReference>
<dbReference type="PANTHER" id="PTHR10925">
    <property type="entry name" value="N-ACETYLTRANSFERASE 10"/>
    <property type="match status" value="1"/>
</dbReference>
<name>A0A1V3JFF8_9PAST</name>
<dbReference type="RefSeq" id="WP_077551296.1">
    <property type="nucleotide sequence ID" value="NZ_MLHO01000043.1"/>
</dbReference>
<dbReference type="SUPFAM" id="SSF52540">
    <property type="entry name" value="P-loop containing nucleoside triphosphate hydrolases"/>
    <property type="match status" value="1"/>
</dbReference>
<dbReference type="InterPro" id="IPR033442">
    <property type="entry name" value="TmcA_tRNA_bind"/>
</dbReference>
<dbReference type="GO" id="GO:0051392">
    <property type="term" value="F:tRNA cytidine N4-acetyltransferase activity"/>
    <property type="evidence" value="ECO:0007669"/>
    <property type="project" value="UniProtKB-UniRule"/>
</dbReference>
<dbReference type="Gene3D" id="1.20.120.890">
    <property type="entry name" value="tRNA(Met) cytidine acetyltransferase, tail domain"/>
    <property type="match status" value="1"/>
</dbReference>
<dbReference type="Pfam" id="PF05127">
    <property type="entry name" value="NAT10_TcmA_helicase"/>
    <property type="match status" value="1"/>
</dbReference>
<evidence type="ECO:0000256" key="4">
    <source>
        <dbReference type="ARBA" id="ARBA00022694"/>
    </source>
</evidence>
<dbReference type="AlphaFoldDB" id="A0A1V3JFF8"/>
<evidence type="ECO:0000313" key="11">
    <source>
        <dbReference type="EMBL" id="OOF55117.1"/>
    </source>
</evidence>
<dbReference type="GO" id="GO:0002101">
    <property type="term" value="P:tRNA wobble cytosine modification"/>
    <property type="evidence" value="ECO:0007669"/>
    <property type="project" value="UniProtKB-UniRule"/>
</dbReference>
<dbReference type="InterPro" id="IPR024914">
    <property type="entry name" value="tRNA_acetyltr_TmcA"/>
</dbReference>
<dbReference type="HAMAP" id="MF_01886">
    <property type="entry name" value="tRNA_acetyltr_TmcA"/>
    <property type="match status" value="1"/>
</dbReference>
<dbReference type="OrthoDB" id="5578851at2"/>
<organism evidence="11 12">
    <name type="scientific">Rodentibacter genomosp. 2</name>
    <dbReference type="NCBI Taxonomy" id="1908266"/>
    <lineage>
        <taxon>Bacteria</taxon>
        <taxon>Pseudomonadati</taxon>
        <taxon>Pseudomonadota</taxon>
        <taxon>Gammaproteobacteria</taxon>
        <taxon>Pasteurellales</taxon>
        <taxon>Pasteurellaceae</taxon>
        <taxon>Rodentibacter</taxon>
    </lineage>
</organism>
<dbReference type="EMBL" id="MLHO01000043">
    <property type="protein sequence ID" value="OOF55117.1"/>
    <property type="molecule type" value="Genomic_DNA"/>
</dbReference>
<dbReference type="InterPro" id="IPR038321">
    <property type="entry name" value="TmcA_C_sf"/>
</dbReference>
<dbReference type="GO" id="GO:0005524">
    <property type="term" value="F:ATP binding"/>
    <property type="evidence" value="ECO:0007669"/>
    <property type="project" value="UniProtKB-UniRule"/>
</dbReference>
<evidence type="ECO:0000259" key="10">
    <source>
        <dbReference type="PROSITE" id="PS51186"/>
    </source>
</evidence>
<keyword evidence="6 9" id="KW-0067">ATP-binding</keyword>
<evidence type="ECO:0000256" key="1">
    <source>
        <dbReference type="ARBA" id="ARBA00022490"/>
    </source>
</evidence>
<dbReference type="PROSITE" id="PS51186">
    <property type="entry name" value="GNAT"/>
    <property type="match status" value="1"/>
</dbReference>
<keyword evidence="5 9" id="KW-0547">Nucleotide-binding</keyword>
<dbReference type="STRING" id="1908266.BKK55_08085"/>
<dbReference type="InterPro" id="IPR007807">
    <property type="entry name" value="TcmA/NAT10_helicase"/>
</dbReference>
<dbReference type="Proteomes" id="UP000188541">
    <property type="component" value="Unassembled WGS sequence"/>
</dbReference>
<evidence type="ECO:0000256" key="8">
    <source>
        <dbReference type="ARBA" id="ARBA00023315"/>
    </source>
</evidence>
<dbReference type="InterPro" id="IPR016181">
    <property type="entry name" value="Acyl_CoA_acyltransferase"/>
</dbReference>
<dbReference type="InterPro" id="IPR027417">
    <property type="entry name" value="P-loop_NTPase"/>
</dbReference>
<dbReference type="SUPFAM" id="SSF55729">
    <property type="entry name" value="Acyl-CoA N-acyltransferases (Nat)"/>
    <property type="match status" value="1"/>
</dbReference>
<comment type="similarity">
    <text evidence="9">Belongs to the TmcA family.</text>
</comment>
<dbReference type="FunFam" id="3.40.50.300:FF:001011">
    <property type="entry name" value="tRNA(Met) cytidine acetyltransferase TmcA"/>
    <property type="match status" value="1"/>
</dbReference>
<dbReference type="InterPro" id="IPR000182">
    <property type="entry name" value="GNAT_dom"/>
</dbReference>
<comment type="caution">
    <text evidence="9">Lacks conserved residue(s) required for the propagation of feature annotation.</text>
</comment>
<keyword evidence="2 9" id="KW-0820">tRNA-binding</keyword>
<comment type="caution">
    <text evidence="11">The sequence shown here is derived from an EMBL/GenBank/DDBJ whole genome shotgun (WGS) entry which is preliminary data.</text>
</comment>
<evidence type="ECO:0000256" key="7">
    <source>
        <dbReference type="ARBA" id="ARBA00022884"/>
    </source>
</evidence>
<dbReference type="GO" id="GO:0051391">
    <property type="term" value="P:tRNA acetylation"/>
    <property type="evidence" value="ECO:0007669"/>
    <property type="project" value="UniProtKB-UniRule"/>
</dbReference>
<keyword evidence="7 9" id="KW-0694">RNA-binding</keyword>
<keyword evidence="3 9" id="KW-0808">Transferase</keyword>
<sequence length="617" mass="71030">MPNRQYQVLISDVFPEFLPPQVLILGERGIPFSKASNLLGQEFEHILFDARHGIHLEALAIAAGTLKVGGTFCLLLSVWEDLEKRPDFDSLRWNGNRAIIFTPNFIHHFKQCVERYHFPILQKASAVRFPSVFHDEEKQKQATDEQQQIIEEILQRKSELYFLTAKRGRGKSALLGMLADQIDTPVYLTAPSKSAVNSLYDFAKETLEFLAPDELSQRLQQDAAFTENAWLLVDEAAMIPLPLLSQFSQYFRHIVFSTTIHSYEGTGRGFELKFKQKIHRTFQQFALYHPLRWAENDPLEHFIEDLLLLEAEDQFEQVAYSPRSDVQIHEIAQSQLIRSPESFYGLMTLAHYRTSPLDLRRLFDGQGQHFYLASDQHHLIGAIWALEEGGMSDKNLIEQIRQGIRRPKGNLVPQALCFHANLPQACLLRSQRISRIAVQPRWQQHGIGQALVNRMQKSAVDFVSVSFGYTEELANFWQKCGFVLMHLGEHLEASSGCYSAIALKGISEEGVAFVKIAQRQFQRNVGLSAHPLAETMVQGEIDWSLNEEDWQSLKNFAYFNRTLFSSMPAIQRLLRAQNKKNFPQLSTYLTKKRLPSNKKKSVEYFRLEIKRYLEELL</sequence>
<dbReference type="InterPro" id="IPR013562">
    <property type="entry name" value="TmcA/NAT10_N"/>
</dbReference>
<dbReference type="InterPro" id="IPR032672">
    <property type="entry name" value="TmcA/NAT10/Kre33"/>
</dbReference>
<comment type="subcellular location">
    <subcellularLocation>
        <location evidence="9">Cytoplasm</location>
    </subcellularLocation>
</comment>
<evidence type="ECO:0000256" key="9">
    <source>
        <dbReference type="HAMAP-Rule" id="MF_01886"/>
    </source>
</evidence>
<keyword evidence="1 9" id="KW-0963">Cytoplasm</keyword>
<dbReference type="Pfam" id="PF08351">
    <property type="entry name" value="TmcA_N"/>
    <property type="match status" value="1"/>
</dbReference>
<keyword evidence="4 9" id="KW-0819">tRNA processing</keyword>
<accession>A0A1V3JFF8</accession>
<dbReference type="GO" id="GO:0005737">
    <property type="term" value="C:cytoplasm"/>
    <property type="evidence" value="ECO:0007669"/>
    <property type="project" value="UniProtKB-SubCell"/>
</dbReference>
<evidence type="ECO:0000256" key="6">
    <source>
        <dbReference type="ARBA" id="ARBA00022840"/>
    </source>
</evidence>
<dbReference type="GO" id="GO:1990883">
    <property type="term" value="F:18S rRNA cytidine N-acetyltransferase activity"/>
    <property type="evidence" value="ECO:0007669"/>
    <property type="project" value="TreeGrafter"/>
</dbReference>
<keyword evidence="12" id="KW-1185">Reference proteome</keyword>
<gene>
    <name evidence="9" type="primary">tmcA</name>
    <name evidence="11" type="ORF">BKK55_08085</name>
</gene>
<reference evidence="11 12" key="1">
    <citation type="submission" date="2016-10" db="EMBL/GenBank/DDBJ databases">
        <title>Rodentibacter gen. nov. and new species.</title>
        <authorList>
            <person name="Christensen H."/>
        </authorList>
    </citation>
    <scope>NUCLEOTIDE SEQUENCE [LARGE SCALE GENOMIC DNA]</scope>
    <source>
        <strain evidence="11 12">1996246016</strain>
    </source>
</reference>
<dbReference type="EC" id="2.3.1.193" evidence="9"/>
<comment type="catalytic activity">
    <reaction evidence="9">
        <text>cytidine(34) in elongator tRNA(Met) + acetyl-CoA + ATP + H2O = N(4)-acetylcytidine(34) in elongator tRNA(Met) + ADP + phosphate + CoA + H(+)</text>
        <dbReference type="Rhea" id="RHEA:43788"/>
        <dbReference type="Rhea" id="RHEA-COMP:10693"/>
        <dbReference type="Rhea" id="RHEA-COMP:10694"/>
        <dbReference type="ChEBI" id="CHEBI:15377"/>
        <dbReference type="ChEBI" id="CHEBI:15378"/>
        <dbReference type="ChEBI" id="CHEBI:30616"/>
        <dbReference type="ChEBI" id="CHEBI:43474"/>
        <dbReference type="ChEBI" id="CHEBI:57287"/>
        <dbReference type="ChEBI" id="CHEBI:57288"/>
        <dbReference type="ChEBI" id="CHEBI:74900"/>
        <dbReference type="ChEBI" id="CHEBI:82748"/>
        <dbReference type="ChEBI" id="CHEBI:456216"/>
        <dbReference type="EC" id="2.3.1.193"/>
    </reaction>
</comment>
<dbReference type="Gene3D" id="3.40.50.11040">
    <property type="match status" value="1"/>
</dbReference>
<dbReference type="Pfam" id="PF17176">
    <property type="entry name" value="tRNA_bind_3"/>
    <property type="match status" value="1"/>
</dbReference>
<dbReference type="GO" id="GO:0000049">
    <property type="term" value="F:tRNA binding"/>
    <property type="evidence" value="ECO:0007669"/>
    <property type="project" value="UniProtKB-UniRule"/>
</dbReference>
<evidence type="ECO:0000256" key="3">
    <source>
        <dbReference type="ARBA" id="ARBA00022679"/>
    </source>
</evidence>
<keyword evidence="8 9" id="KW-0012">Acyltransferase</keyword>
<evidence type="ECO:0000256" key="2">
    <source>
        <dbReference type="ARBA" id="ARBA00022555"/>
    </source>
</evidence>
<dbReference type="Pfam" id="PF13718">
    <property type="entry name" value="GNAT_acetyltr_2"/>
    <property type="match status" value="1"/>
</dbReference>
<feature type="binding site" evidence="9">
    <location>
        <position position="292"/>
    </location>
    <ligand>
        <name>ATP</name>
        <dbReference type="ChEBI" id="CHEBI:30616"/>
    </ligand>
</feature>
<feature type="binding site" evidence="9">
    <location>
        <position position="146"/>
    </location>
    <ligand>
        <name>ATP</name>
        <dbReference type="ChEBI" id="CHEBI:30616"/>
    </ligand>
</feature>
<evidence type="ECO:0000256" key="5">
    <source>
        <dbReference type="ARBA" id="ARBA00022741"/>
    </source>
</evidence>
<dbReference type="GO" id="GO:1904812">
    <property type="term" value="P:rRNA acetylation involved in maturation of SSU-rRNA"/>
    <property type="evidence" value="ECO:0007669"/>
    <property type="project" value="TreeGrafter"/>
</dbReference>
<dbReference type="PANTHER" id="PTHR10925:SF5">
    <property type="entry name" value="RNA CYTIDINE ACETYLTRANSFERASE"/>
    <property type="match status" value="1"/>
</dbReference>